<dbReference type="Proteomes" id="UP000818029">
    <property type="component" value="Chromosome D12"/>
</dbReference>
<gene>
    <name evidence="7 8 9" type="primary">LOC107918118</name>
</gene>
<dbReference type="RefSeq" id="XP_016703129.1">
    <property type="nucleotide sequence ID" value="XM_016847640.1"/>
</dbReference>
<evidence type="ECO:0000256" key="2">
    <source>
        <dbReference type="ARBA" id="ARBA00010487"/>
    </source>
</evidence>
<evidence type="ECO:0000256" key="1">
    <source>
        <dbReference type="ARBA" id="ARBA00004141"/>
    </source>
</evidence>
<comment type="subcellular location">
    <subcellularLocation>
        <location evidence="1">Membrane</location>
        <topology evidence="1">Multi-pass membrane protein</topology>
    </subcellularLocation>
</comment>
<proteinExistence type="inferred from homology"/>
<reference evidence="6" key="1">
    <citation type="journal article" date="2020" name="Nat. Genet.">
        <title>Genomic diversifications of five Gossypium allopolyploid species and their impact on cotton improvement.</title>
        <authorList>
            <person name="Chen Z.J."/>
            <person name="Sreedasyam A."/>
            <person name="Ando A."/>
            <person name="Song Q."/>
            <person name="De Santiago L.M."/>
            <person name="Hulse-Kemp A.M."/>
            <person name="Ding M."/>
            <person name="Ye W."/>
            <person name="Kirkbride R.C."/>
            <person name="Jenkins J."/>
            <person name="Plott C."/>
            <person name="Lovell J."/>
            <person name="Lin Y.M."/>
            <person name="Vaughn R."/>
            <person name="Liu B."/>
            <person name="Simpson S."/>
            <person name="Scheffler B.E."/>
            <person name="Wen L."/>
            <person name="Saski C.A."/>
            <person name="Grover C.E."/>
            <person name="Hu G."/>
            <person name="Conover J.L."/>
            <person name="Carlson J.W."/>
            <person name="Shu S."/>
            <person name="Boston L.B."/>
            <person name="Williams M."/>
            <person name="Peterson D.G."/>
            <person name="McGee K."/>
            <person name="Jones D.C."/>
            <person name="Wendel J.F."/>
            <person name="Stelly D.M."/>
            <person name="Grimwood J."/>
            <person name="Schmutz J."/>
        </authorList>
    </citation>
    <scope>NUCLEOTIDE SEQUENCE [LARGE SCALE GENOMIC DNA]</scope>
    <source>
        <strain evidence="6">cv. TM-1</strain>
    </source>
</reference>
<evidence type="ECO:0000256" key="4">
    <source>
        <dbReference type="ARBA" id="ARBA00022989"/>
    </source>
</evidence>
<evidence type="ECO:0000256" key="3">
    <source>
        <dbReference type="ARBA" id="ARBA00022692"/>
    </source>
</evidence>
<evidence type="ECO:0000256" key="5">
    <source>
        <dbReference type="ARBA" id="ARBA00023136"/>
    </source>
</evidence>
<keyword evidence="3" id="KW-0812">Transmembrane</keyword>
<accession>A0A1U8KKS8</accession>
<dbReference type="RefSeq" id="XP_016703126.1">
    <property type="nucleotide sequence ID" value="XM_016847637.1"/>
</dbReference>
<evidence type="ECO:0000313" key="8">
    <source>
        <dbReference type="RefSeq" id="XP_016703127.1"/>
    </source>
</evidence>
<dbReference type="SMR" id="A0A1U8KKS8"/>
<dbReference type="PANTHER" id="PTHR21355:SF0">
    <property type="entry name" value="G-PROTEIN COUPLED RECEPTOR-ASSOCIATED PROTEIN LMBRD2"/>
    <property type="match status" value="1"/>
</dbReference>
<evidence type="ECO:0000313" key="7">
    <source>
        <dbReference type="RefSeq" id="XP_016703126.1"/>
    </source>
</evidence>
<keyword evidence="6" id="KW-1185">Reference proteome</keyword>
<keyword evidence="4" id="KW-1133">Transmembrane helix</keyword>
<dbReference type="STRING" id="3635.A0A1U8KKS8"/>
<dbReference type="GO" id="GO:0016020">
    <property type="term" value="C:membrane"/>
    <property type="evidence" value="ECO:0007669"/>
    <property type="project" value="UniProtKB-SubCell"/>
</dbReference>
<dbReference type="PANTHER" id="PTHR21355">
    <property type="entry name" value="G-PROTEIN COUPLED RECEPTOR-ASSOCIATED PROTEIN LMBRD2"/>
    <property type="match status" value="1"/>
</dbReference>
<dbReference type="PaxDb" id="3635-A0A1U8KKS8"/>
<name>A0A1U8KKS8_GOSHI</name>
<evidence type="ECO:0000313" key="6">
    <source>
        <dbReference type="Proteomes" id="UP000818029"/>
    </source>
</evidence>
<keyword evidence="5" id="KW-0472">Membrane</keyword>
<evidence type="ECO:0000313" key="9">
    <source>
        <dbReference type="RefSeq" id="XP_016703129.1"/>
    </source>
</evidence>
<reference evidence="7 8" key="2">
    <citation type="submission" date="2025-04" db="UniProtKB">
        <authorList>
            <consortium name="RefSeq"/>
        </authorList>
    </citation>
    <scope>IDENTIFICATION</scope>
    <source>
        <tissue evidence="7 8">Leaf</tissue>
    </source>
</reference>
<dbReference type="KEGG" id="ghi:107918118"/>
<dbReference type="AlphaFoldDB" id="A0A1U8KKS8"/>
<dbReference type="InterPro" id="IPR051584">
    <property type="entry name" value="GPCR-associated_LMBR1"/>
</dbReference>
<dbReference type="RefSeq" id="XP_016703127.1">
    <property type="nucleotide sequence ID" value="XM_016847638.1"/>
</dbReference>
<protein>
    <submittedName>
        <fullName evidence="7 8">Uncharacterized protein LOC107918118 isoform X1</fullName>
    </submittedName>
</protein>
<dbReference type="GeneID" id="107918118"/>
<organism evidence="6 7">
    <name type="scientific">Gossypium hirsutum</name>
    <name type="common">Upland cotton</name>
    <name type="synonym">Gossypium mexicanum</name>
    <dbReference type="NCBI Taxonomy" id="3635"/>
    <lineage>
        <taxon>Eukaryota</taxon>
        <taxon>Viridiplantae</taxon>
        <taxon>Streptophyta</taxon>
        <taxon>Embryophyta</taxon>
        <taxon>Tracheophyta</taxon>
        <taxon>Spermatophyta</taxon>
        <taxon>Magnoliopsida</taxon>
        <taxon>eudicotyledons</taxon>
        <taxon>Gunneridae</taxon>
        <taxon>Pentapetalae</taxon>
        <taxon>rosids</taxon>
        <taxon>malvids</taxon>
        <taxon>Malvales</taxon>
        <taxon>Malvaceae</taxon>
        <taxon>Malvoideae</taxon>
        <taxon>Gossypium</taxon>
    </lineage>
</organism>
<comment type="similarity">
    <text evidence="2">Belongs to the LIMR family.</text>
</comment>
<sequence length="164" mass="19114">MLSLSKVVVPLIQGFEDAGDFSVTERLKTSVAQATSNQMSKRDPLRPYMDVIDNMLAQMFREDLSFKPQGGLLGENDMDYDSDEKSMATLRRHLRLAREEYYWYKSEYMTYVIEALQLEDTVKNYERRNSTGWKYVSSFTSGRFGKMGMLLDKMDNWSSLAFIF</sequence>